<dbReference type="Pfam" id="PF13302">
    <property type="entry name" value="Acetyltransf_3"/>
    <property type="match status" value="1"/>
</dbReference>
<reference evidence="2 3" key="1">
    <citation type="submission" date="2021-02" db="EMBL/GenBank/DDBJ databases">
        <title>PHA producing bacteria isolated from coastal sediment in Guangdong, Shenzhen.</title>
        <authorList>
            <person name="Zheng W."/>
            <person name="Yu S."/>
            <person name="Huang Y."/>
        </authorList>
    </citation>
    <scope>NUCLEOTIDE SEQUENCE [LARGE SCALE GENOMIC DNA]</scope>
    <source>
        <strain evidence="2 3">TN21-5</strain>
    </source>
</reference>
<organism evidence="2 3">
    <name type="scientific">Marinobacter daepoensis</name>
    <dbReference type="NCBI Taxonomy" id="262077"/>
    <lineage>
        <taxon>Bacteria</taxon>
        <taxon>Pseudomonadati</taxon>
        <taxon>Pseudomonadota</taxon>
        <taxon>Gammaproteobacteria</taxon>
        <taxon>Pseudomonadales</taxon>
        <taxon>Marinobacteraceae</taxon>
        <taxon>Marinobacter</taxon>
    </lineage>
</organism>
<evidence type="ECO:0000313" key="3">
    <source>
        <dbReference type="Proteomes" id="UP000664344"/>
    </source>
</evidence>
<dbReference type="Proteomes" id="UP000664344">
    <property type="component" value="Unassembled WGS sequence"/>
</dbReference>
<dbReference type="InterPro" id="IPR016181">
    <property type="entry name" value="Acyl_CoA_acyltransferase"/>
</dbReference>
<dbReference type="PROSITE" id="PS51186">
    <property type="entry name" value="GNAT"/>
    <property type="match status" value="1"/>
</dbReference>
<accession>A0ABS3BHW6</accession>
<dbReference type="RefSeq" id="WP_206557193.1">
    <property type="nucleotide sequence ID" value="NZ_JAFKDB010000008.1"/>
</dbReference>
<evidence type="ECO:0000313" key="2">
    <source>
        <dbReference type="EMBL" id="MBN7769805.1"/>
    </source>
</evidence>
<dbReference type="Gene3D" id="3.40.630.30">
    <property type="match status" value="1"/>
</dbReference>
<dbReference type="InterPro" id="IPR000182">
    <property type="entry name" value="GNAT_dom"/>
</dbReference>
<dbReference type="EMBL" id="JAFKDB010000008">
    <property type="protein sequence ID" value="MBN7769805.1"/>
    <property type="molecule type" value="Genomic_DNA"/>
</dbReference>
<dbReference type="SUPFAM" id="SSF55729">
    <property type="entry name" value="Acyl-CoA N-acyltransferases (Nat)"/>
    <property type="match status" value="1"/>
</dbReference>
<protein>
    <submittedName>
        <fullName evidence="2">GNAT family N-acetyltransferase</fullName>
    </submittedName>
</protein>
<dbReference type="PANTHER" id="PTHR43792:SF1">
    <property type="entry name" value="N-ACETYLTRANSFERASE DOMAIN-CONTAINING PROTEIN"/>
    <property type="match status" value="1"/>
</dbReference>
<dbReference type="PANTHER" id="PTHR43792">
    <property type="entry name" value="GNAT FAMILY, PUTATIVE (AFU_ORTHOLOGUE AFUA_3G00765)-RELATED-RELATED"/>
    <property type="match status" value="1"/>
</dbReference>
<comment type="caution">
    <text evidence="2">The sequence shown here is derived from an EMBL/GenBank/DDBJ whole genome shotgun (WGS) entry which is preliminary data.</text>
</comment>
<feature type="domain" description="N-acetyltransferase" evidence="1">
    <location>
        <begin position="9"/>
        <end position="168"/>
    </location>
</feature>
<dbReference type="InterPro" id="IPR051531">
    <property type="entry name" value="N-acetyltransferase"/>
</dbReference>
<evidence type="ECO:0000259" key="1">
    <source>
        <dbReference type="PROSITE" id="PS51186"/>
    </source>
</evidence>
<sequence length="177" mass="20037">MQLFETERLVARTLSHQDVPVLTAMLSDPEVMRFSVRGVCDEDATRKFIDWCLGCYASHGIGPWAFCEKESGEFIGFCGVGPELVGGVEEINLGYRLARRFWHQGFATEAAKGVLRYAFSQKRCESVIVIIEPEHAASVRVTEKIGFGACTHQEFHDRPVRVYRMTNEDWALHNPLV</sequence>
<name>A0ABS3BHW6_9GAMM</name>
<gene>
    <name evidence="2" type="ORF">JYP53_07825</name>
</gene>
<proteinExistence type="predicted"/>
<keyword evidence="3" id="KW-1185">Reference proteome</keyword>